<dbReference type="InterPro" id="IPR036397">
    <property type="entry name" value="RNaseH_sf"/>
</dbReference>
<dbReference type="Proteomes" id="UP001215598">
    <property type="component" value="Unassembled WGS sequence"/>
</dbReference>
<gene>
    <name evidence="2" type="ORF">B0H16DRAFT_1339998</name>
</gene>
<dbReference type="InterPro" id="IPR002156">
    <property type="entry name" value="RNaseH_domain"/>
</dbReference>
<dbReference type="Pfam" id="PF00075">
    <property type="entry name" value="RNase_H"/>
    <property type="match status" value="1"/>
</dbReference>
<dbReference type="EMBL" id="JARKIB010000311">
    <property type="protein sequence ID" value="KAJ7715272.1"/>
    <property type="molecule type" value="Genomic_DNA"/>
</dbReference>
<dbReference type="InterPro" id="IPR012337">
    <property type="entry name" value="RNaseH-like_sf"/>
</dbReference>
<protein>
    <recommendedName>
        <fullName evidence="1">RNase H type-1 domain-containing protein</fullName>
    </recommendedName>
</protein>
<dbReference type="GO" id="GO:0004523">
    <property type="term" value="F:RNA-DNA hybrid ribonuclease activity"/>
    <property type="evidence" value="ECO:0007669"/>
    <property type="project" value="InterPro"/>
</dbReference>
<feature type="non-terminal residue" evidence="2">
    <location>
        <position position="161"/>
    </location>
</feature>
<dbReference type="PROSITE" id="PS50879">
    <property type="entry name" value="RNASE_H_1"/>
    <property type="match status" value="1"/>
</dbReference>
<evidence type="ECO:0000313" key="3">
    <source>
        <dbReference type="Proteomes" id="UP001215598"/>
    </source>
</evidence>
<dbReference type="GO" id="GO:0003676">
    <property type="term" value="F:nucleic acid binding"/>
    <property type="evidence" value="ECO:0007669"/>
    <property type="project" value="InterPro"/>
</dbReference>
<reference evidence="2" key="1">
    <citation type="submission" date="2023-03" db="EMBL/GenBank/DDBJ databases">
        <title>Massive genome expansion in bonnet fungi (Mycena s.s.) driven by repeated elements and novel gene families across ecological guilds.</title>
        <authorList>
            <consortium name="Lawrence Berkeley National Laboratory"/>
            <person name="Harder C.B."/>
            <person name="Miyauchi S."/>
            <person name="Viragh M."/>
            <person name="Kuo A."/>
            <person name="Thoen E."/>
            <person name="Andreopoulos B."/>
            <person name="Lu D."/>
            <person name="Skrede I."/>
            <person name="Drula E."/>
            <person name="Henrissat B."/>
            <person name="Morin E."/>
            <person name="Kohler A."/>
            <person name="Barry K."/>
            <person name="LaButti K."/>
            <person name="Morin E."/>
            <person name="Salamov A."/>
            <person name="Lipzen A."/>
            <person name="Mereny Z."/>
            <person name="Hegedus B."/>
            <person name="Baldrian P."/>
            <person name="Stursova M."/>
            <person name="Weitz H."/>
            <person name="Taylor A."/>
            <person name="Grigoriev I.V."/>
            <person name="Nagy L.G."/>
            <person name="Martin F."/>
            <person name="Kauserud H."/>
        </authorList>
    </citation>
    <scope>NUCLEOTIDE SEQUENCE</scope>
    <source>
        <strain evidence="2">CBHHK182m</strain>
    </source>
</reference>
<proteinExistence type="predicted"/>
<keyword evidence="3" id="KW-1185">Reference proteome</keyword>
<dbReference type="Gene3D" id="3.30.420.10">
    <property type="entry name" value="Ribonuclease H-like superfamily/Ribonuclease H"/>
    <property type="match status" value="1"/>
</dbReference>
<feature type="domain" description="RNase H type-1" evidence="1">
    <location>
        <begin position="21"/>
        <end position="160"/>
    </location>
</feature>
<organism evidence="2 3">
    <name type="scientific">Mycena metata</name>
    <dbReference type="NCBI Taxonomy" id="1033252"/>
    <lineage>
        <taxon>Eukaryota</taxon>
        <taxon>Fungi</taxon>
        <taxon>Dikarya</taxon>
        <taxon>Basidiomycota</taxon>
        <taxon>Agaricomycotina</taxon>
        <taxon>Agaricomycetes</taxon>
        <taxon>Agaricomycetidae</taxon>
        <taxon>Agaricales</taxon>
        <taxon>Marasmiineae</taxon>
        <taxon>Mycenaceae</taxon>
        <taxon>Mycena</taxon>
    </lineage>
</organism>
<dbReference type="SUPFAM" id="SSF53098">
    <property type="entry name" value="Ribonuclease H-like"/>
    <property type="match status" value="1"/>
</dbReference>
<comment type="caution">
    <text evidence="2">The sequence shown here is derived from an EMBL/GenBank/DDBJ whole genome shotgun (WGS) entry which is preliminary data.</text>
</comment>
<name>A0AAD7H8U4_9AGAR</name>
<sequence>MASRQSPAEMLRQLYGPVLIETNSAQVYIHGSCKGAGSNGARGVGAVFWGETSNSNCALGVPGPEPPTNNRAAIYAALLAVKSSNPNQSLMIFTRSEYIIRHACYWAGKNSQTGWACSNGDLLKDLALLLAQRRAPTRFVRVEHGAKNSRADAVMRLAQAG</sequence>
<dbReference type="AlphaFoldDB" id="A0AAD7H8U4"/>
<evidence type="ECO:0000259" key="1">
    <source>
        <dbReference type="PROSITE" id="PS50879"/>
    </source>
</evidence>
<accession>A0AAD7H8U4</accession>
<evidence type="ECO:0000313" key="2">
    <source>
        <dbReference type="EMBL" id="KAJ7715272.1"/>
    </source>
</evidence>